<protein>
    <submittedName>
        <fullName evidence="2">Uncharacterized protein</fullName>
    </submittedName>
</protein>
<proteinExistence type="predicted"/>
<organism evidence="2 3">
    <name type="scientific">Prymnesium parvum</name>
    <name type="common">Toxic golden alga</name>
    <dbReference type="NCBI Taxonomy" id="97485"/>
    <lineage>
        <taxon>Eukaryota</taxon>
        <taxon>Haptista</taxon>
        <taxon>Haptophyta</taxon>
        <taxon>Prymnesiophyceae</taxon>
        <taxon>Prymnesiales</taxon>
        <taxon>Prymnesiaceae</taxon>
        <taxon>Prymnesium</taxon>
    </lineage>
</organism>
<gene>
    <name evidence="2" type="ORF">AB1Y20_017525</name>
</gene>
<evidence type="ECO:0000313" key="3">
    <source>
        <dbReference type="Proteomes" id="UP001515480"/>
    </source>
</evidence>
<keyword evidence="3" id="KW-1185">Reference proteome</keyword>
<dbReference type="AlphaFoldDB" id="A0AB34JNH6"/>
<dbReference type="Proteomes" id="UP001515480">
    <property type="component" value="Unassembled WGS sequence"/>
</dbReference>
<accession>A0AB34JNH6</accession>
<sequence>MQDGTRSEADLPPLATPVDAGFLDSGGYSAVELEPLVHPSPATGGRQLDAAFKGIKAVASTGARRVYEATRTVKGEFIVESDRAATSVKRMKNSESRLKTTMQLLKSAEEKVVSLTDELAHVRAELCKLRTEENARLRREAVDARQREREQRHEQRLASALQKEEARIRKELEQRAEVAEARASEAKLIAADAQEEAVAQNWFTGERWLTFCAGERGSPGGPQAIAKIVKIIADDLEARGVNSGSAAVAEAADGEAEVAPRKSSGRAAFTQRALAKRAASDNQHLFEEPTEVRHVPTEIERSSNQAALQKIRDRHGSRSQTLFNALLAFDAYFAWWYPFKQSLPLRAPQEERDARALDNCRLAIDMHEVFERISINNHGSYLPHGAIYKVTRDIMRVGDVWAFGTSPLELQNADTKRVAADVGARNIKFLKVTENATTMSLSTFQHVLTTQHLRSGEGERKMIDSRRRERVFGTEGSGRLTAYK</sequence>
<dbReference type="EMBL" id="JBGBPQ010000006">
    <property type="protein sequence ID" value="KAL1522538.1"/>
    <property type="molecule type" value="Genomic_DNA"/>
</dbReference>
<evidence type="ECO:0000256" key="1">
    <source>
        <dbReference type="SAM" id="Coils"/>
    </source>
</evidence>
<keyword evidence="1" id="KW-0175">Coiled coil</keyword>
<name>A0AB34JNH6_PRYPA</name>
<comment type="caution">
    <text evidence="2">The sequence shown here is derived from an EMBL/GenBank/DDBJ whole genome shotgun (WGS) entry which is preliminary data.</text>
</comment>
<evidence type="ECO:0000313" key="2">
    <source>
        <dbReference type="EMBL" id="KAL1522538.1"/>
    </source>
</evidence>
<feature type="coiled-coil region" evidence="1">
    <location>
        <begin position="91"/>
        <end position="196"/>
    </location>
</feature>
<reference evidence="2 3" key="1">
    <citation type="journal article" date="2024" name="Science">
        <title>Giant polyketide synthase enzymes in the biosynthesis of giant marine polyether toxins.</title>
        <authorList>
            <person name="Fallon T.R."/>
            <person name="Shende V.V."/>
            <person name="Wierzbicki I.H."/>
            <person name="Pendleton A.L."/>
            <person name="Watervoot N.F."/>
            <person name="Auber R.P."/>
            <person name="Gonzalez D.J."/>
            <person name="Wisecaver J.H."/>
            <person name="Moore B.S."/>
        </authorList>
    </citation>
    <scope>NUCLEOTIDE SEQUENCE [LARGE SCALE GENOMIC DNA]</scope>
    <source>
        <strain evidence="2 3">12B1</strain>
    </source>
</reference>